<accession>A0A222FM13</accession>
<keyword evidence="1 8" id="KW-0963">Cytoplasm</keyword>
<dbReference type="GO" id="GO:0009245">
    <property type="term" value="P:lipid A biosynthetic process"/>
    <property type="evidence" value="ECO:0007669"/>
    <property type="project" value="UniProtKB-UniRule"/>
</dbReference>
<dbReference type="HAMAP" id="MF_00387">
    <property type="entry name" value="LpxA"/>
    <property type="match status" value="1"/>
</dbReference>
<dbReference type="PANTHER" id="PTHR43480:SF1">
    <property type="entry name" value="ACYL-[ACYL-CARRIER-PROTEIN]--UDP-N-ACETYLGLUCOSAMINE O-ACYLTRANSFERASE, MITOCHONDRIAL-RELATED"/>
    <property type="match status" value="1"/>
</dbReference>
<dbReference type="Gene3D" id="2.160.10.10">
    <property type="entry name" value="Hexapeptide repeat proteins"/>
    <property type="match status" value="1"/>
</dbReference>
<evidence type="ECO:0000313" key="10">
    <source>
        <dbReference type="EMBL" id="ASP39263.1"/>
    </source>
</evidence>
<dbReference type="InterPro" id="IPR018357">
    <property type="entry name" value="Hexapep_transf_CS"/>
</dbReference>
<comment type="pathway">
    <text evidence="8">Glycolipid biosynthesis; lipid IV(A) biosynthesis; lipid IV(A) from (3R)-3-hydroxytetradecanoyl-[acyl-carrier-protein] and UDP-N-acetyl-alpha-D-glucosamine: step 1/6.</text>
</comment>
<keyword evidence="6 8" id="KW-0443">Lipid metabolism</keyword>
<keyword evidence="3 8" id="KW-0441">Lipid A biosynthesis</keyword>
<dbReference type="PROSITE" id="PS00101">
    <property type="entry name" value="HEXAPEP_TRANSFERASES"/>
    <property type="match status" value="1"/>
</dbReference>
<dbReference type="AlphaFoldDB" id="A0A222FM13"/>
<comment type="similarity">
    <text evidence="8">Belongs to the transferase hexapeptide repeat family. LpxA subfamily.</text>
</comment>
<evidence type="ECO:0000256" key="1">
    <source>
        <dbReference type="ARBA" id="ARBA00022490"/>
    </source>
</evidence>
<dbReference type="InterPro" id="IPR029098">
    <property type="entry name" value="Acetyltransf_C"/>
</dbReference>
<evidence type="ECO:0000256" key="5">
    <source>
        <dbReference type="ARBA" id="ARBA00022737"/>
    </source>
</evidence>
<evidence type="ECO:0000313" key="11">
    <source>
        <dbReference type="Proteomes" id="UP000202440"/>
    </source>
</evidence>
<keyword evidence="7 8" id="KW-0012">Acyltransferase</keyword>
<keyword evidence="4 8" id="KW-0808">Transferase</keyword>
<dbReference type="Pfam" id="PF13720">
    <property type="entry name" value="Acetyltransf_11"/>
    <property type="match status" value="1"/>
</dbReference>
<dbReference type="Proteomes" id="UP000202440">
    <property type="component" value="Chromosome"/>
</dbReference>
<dbReference type="PANTHER" id="PTHR43480">
    <property type="entry name" value="ACYL-[ACYL-CARRIER-PROTEIN]--UDP-N-ACETYLGLUCOSAMINE O-ACYLTRANSFERASE"/>
    <property type="match status" value="1"/>
</dbReference>
<dbReference type="Gene3D" id="1.20.1180.10">
    <property type="entry name" value="Udp N-acetylglucosamine O-acyltransferase, C-terminal domain"/>
    <property type="match status" value="1"/>
</dbReference>
<dbReference type="InterPro" id="IPR011004">
    <property type="entry name" value="Trimer_LpxA-like_sf"/>
</dbReference>
<dbReference type="GO" id="GO:0005737">
    <property type="term" value="C:cytoplasm"/>
    <property type="evidence" value="ECO:0007669"/>
    <property type="project" value="UniProtKB-SubCell"/>
</dbReference>
<comment type="subunit">
    <text evidence="8">Homotrimer.</text>
</comment>
<evidence type="ECO:0000256" key="4">
    <source>
        <dbReference type="ARBA" id="ARBA00022679"/>
    </source>
</evidence>
<sequence length="254" mass="27201">MIDPHAIVDPEARLADDVSVGPFSIIGAGVEIGAGTVIGSHVVIKGPTKIGRNNRIFQFASIGEECQDKKYGGEPTTLSIGDNNVIREACTFHRGTVQDKGHTQVGSDNLFMVNVHVAHDVEIGDHGIFANDTNLAGHVHIGDWVILGGATQVHQFCKIGSHSMCGAGTVVLKDIPAYVMSQGYPAKPHGINVEGLKRRGFSKDSIQRVRQAYKTLYRQGLTVKEALAELESDDDSAVQLLVATLKAASRGIIR</sequence>
<evidence type="ECO:0000256" key="7">
    <source>
        <dbReference type="ARBA" id="ARBA00023315"/>
    </source>
</evidence>
<keyword evidence="11" id="KW-1185">Reference proteome</keyword>
<feature type="domain" description="UDP N-acetylglucosamine O-acyltransferase C-terminal" evidence="9">
    <location>
        <begin position="174"/>
        <end position="253"/>
    </location>
</feature>
<reference evidence="10 11" key="1">
    <citation type="submission" date="2017-07" db="EMBL/GenBank/DDBJ databases">
        <title>Annotated genome sequence of Bacterioplanes sanyensis isolated from Red Sea.</title>
        <authorList>
            <person name="Rehman Z.U."/>
        </authorList>
    </citation>
    <scope>NUCLEOTIDE SEQUENCE [LARGE SCALE GENOMIC DNA]</scope>
    <source>
        <strain evidence="10 11">NV9</strain>
    </source>
</reference>
<gene>
    <name evidence="8" type="primary">lpxA</name>
    <name evidence="10" type="ORF">CHH28_11510</name>
</gene>
<keyword evidence="5 8" id="KW-0677">Repeat</keyword>
<evidence type="ECO:0000256" key="2">
    <source>
        <dbReference type="ARBA" id="ARBA00022516"/>
    </source>
</evidence>
<evidence type="ECO:0000256" key="6">
    <source>
        <dbReference type="ARBA" id="ARBA00023098"/>
    </source>
</evidence>
<dbReference type="GO" id="GO:0008780">
    <property type="term" value="F:acyl-[acyl-carrier-protein]-UDP-N-acetylglucosamine O-acyltransferase activity"/>
    <property type="evidence" value="ECO:0007669"/>
    <property type="project" value="UniProtKB-UniRule"/>
</dbReference>
<organism evidence="10 11">
    <name type="scientific">Bacterioplanes sanyensis</name>
    <dbReference type="NCBI Taxonomy" id="1249553"/>
    <lineage>
        <taxon>Bacteria</taxon>
        <taxon>Pseudomonadati</taxon>
        <taxon>Pseudomonadota</taxon>
        <taxon>Gammaproteobacteria</taxon>
        <taxon>Oceanospirillales</taxon>
        <taxon>Oceanospirillaceae</taxon>
        <taxon>Bacterioplanes</taxon>
    </lineage>
</organism>
<dbReference type="EC" id="2.3.1.129" evidence="8"/>
<dbReference type="PIRSF" id="PIRSF000456">
    <property type="entry name" value="UDP-GlcNAc_acltr"/>
    <property type="match status" value="1"/>
</dbReference>
<comment type="function">
    <text evidence="8">Involved in the biosynthesis of lipid A, a phosphorylated glycolipid that anchors the lipopolysaccharide to the outer membrane of the cell.</text>
</comment>
<comment type="subcellular location">
    <subcellularLocation>
        <location evidence="8">Cytoplasm</location>
    </subcellularLocation>
</comment>
<name>A0A222FM13_9GAMM</name>
<dbReference type="SUPFAM" id="SSF51161">
    <property type="entry name" value="Trimeric LpxA-like enzymes"/>
    <property type="match status" value="1"/>
</dbReference>
<dbReference type="GO" id="GO:0016020">
    <property type="term" value="C:membrane"/>
    <property type="evidence" value="ECO:0007669"/>
    <property type="project" value="GOC"/>
</dbReference>
<dbReference type="InterPro" id="IPR001451">
    <property type="entry name" value="Hexapep"/>
</dbReference>
<dbReference type="Pfam" id="PF00132">
    <property type="entry name" value="Hexapep"/>
    <property type="match status" value="1"/>
</dbReference>
<dbReference type="InterPro" id="IPR010137">
    <property type="entry name" value="Lipid_A_LpxA"/>
</dbReference>
<dbReference type="CDD" id="cd03351">
    <property type="entry name" value="LbH_UDP-GlcNAc_AT"/>
    <property type="match status" value="1"/>
</dbReference>
<dbReference type="KEGG" id="bsan:CHH28_11510"/>
<dbReference type="UniPathway" id="UPA00359">
    <property type="reaction ID" value="UER00477"/>
</dbReference>
<dbReference type="OrthoDB" id="9807278at2"/>
<dbReference type="InterPro" id="IPR037157">
    <property type="entry name" value="Acetyltransf_C_sf"/>
</dbReference>
<dbReference type="RefSeq" id="WP_094060443.1">
    <property type="nucleotide sequence ID" value="NZ_CP022530.1"/>
</dbReference>
<comment type="catalytic activity">
    <reaction evidence="8">
        <text>a (3R)-hydroxyacyl-[ACP] + UDP-N-acetyl-alpha-D-glucosamine = a UDP-3-O-[(3R)-3-hydroxyacyl]-N-acetyl-alpha-D-glucosamine + holo-[ACP]</text>
        <dbReference type="Rhea" id="RHEA:67812"/>
        <dbReference type="Rhea" id="RHEA-COMP:9685"/>
        <dbReference type="Rhea" id="RHEA-COMP:9945"/>
        <dbReference type="ChEBI" id="CHEBI:57705"/>
        <dbReference type="ChEBI" id="CHEBI:64479"/>
        <dbReference type="ChEBI" id="CHEBI:78827"/>
        <dbReference type="ChEBI" id="CHEBI:173225"/>
        <dbReference type="EC" id="2.3.1.129"/>
    </reaction>
</comment>
<dbReference type="EMBL" id="CP022530">
    <property type="protein sequence ID" value="ASP39263.1"/>
    <property type="molecule type" value="Genomic_DNA"/>
</dbReference>
<keyword evidence="2 8" id="KW-0444">Lipid biosynthesis</keyword>
<evidence type="ECO:0000259" key="9">
    <source>
        <dbReference type="Pfam" id="PF13720"/>
    </source>
</evidence>
<dbReference type="NCBIfam" id="TIGR01852">
    <property type="entry name" value="lipid_A_lpxA"/>
    <property type="match status" value="1"/>
</dbReference>
<evidence type="ECO:0000256" key="8">
    <source>
        <dbReference type="HAMAP-Rule" id="MF_00387"/>
    </source>
</evidence>
<dbReference type="NCBIfam" id="NF003657">
    <property type="entry name" value="PRK05289.1"/>
    <property type="match status" value="1"/>
</dbReference>
<proteinExistence type="inferred from homology"/>
<evidence type="ECO:0000256" key="3">
    <source>
        <dbReference type="ARBA" id="ARBA00022556"/>
    </source>
</evidence>
<protein>
    <recommendedName>
        <fullName evidence="8">Acyl-[acyl-carrier-protein]--UDP-N-acetylglucosamine O-acyltransferase</fullName>
        <shortName evidence="8">UDP-N-acetylglucosamine acyltransferase</shortName>
        <ecNumber evidence="8">2.3.1.129</ecNumber>
    </recommendedName>
</protein>